<evidence type="ECO:0008006" key="4">
    <source>
        <dbReference type="Google" id="ProtNLM"/>
    </source>
</evidence>
<proteinExistence type="predicted"/>
<reference evidence="2" key="1">
    <citation type="submission" date="2021-01" db="EMBL/GenBank/DDBJ databases">
        <authorList>
            <consortium name="Genoscope - CEA"/>
            <person name="William W."/>
        </authorList>
    </citation>
    <scope>NUCLEOTIDE SEQUENCE</scope>
</reference>
<gene>
    <name evidence="2" type="ORF">PPENT_87.1.T0960100</name>
</gene>
<keyword evidence="3" id="KW-1185">Reference proteome</keyword>
<dbReference type="OrthoDB" id="304675at2759"/>
<evidence type="ECO:0000313" key="2">
    <source>
        <dbReference type="EMBL" id="CAD8190401.1"/>
    </source>
</evidence>
<keyword evidence="1" id="KW-0732">Signal</keyword>
<feature type="signal peptide" evidence="1">
    <location>
        <begin position="1"/>
        <end position="20"/>
    </location>
</feature>
<dbReference type="Proteomes" id="UP000689195">
    <property type="component" value="Unassembled WGS sequence"/>
</dbReference>
<accession>A0A8S1WP48</accession>
<dbReference type="EMBL" id="CAJJDO010000096">
    <property type="protein sequence ID" value="CAD8190401.1"/>
    <property type="molecule type" value="Genomic_DNA"/>
</dbReference>
<dbReference type="AlphaFoldDB" id="A0A8S1WP48"/>
<evidence type="ECO:0000313" key="3">
    <source>
        <dbReference type="Proteomes" id="UP000689195"/>
    </source>
</evidence>
<evidence type="ECO:0000256" key="1">
    <source>
        <dbReference type="SAM" id="SignalP"/>
    </source>
</evidence>
<protein>
    <recommendedName>
        <fullName evidence="4">Transmembrane protein</fullName>
    </recommendedName>
</protein>
<comment type="caution">
    <text evidence="2">The sequence shown here is derived from an EMBL/GenBank/DDBJ whole genome shotgun (WGS) entry which is preliminary data.</text>
</comment>
<organism evidence="2 3">
    <name type="scientific">Paramecium pentaurelia</name>
    <dbReference type="NCBI Taxonomy" id="43138"/>
    <lineage>
        <taxon>Eukaryota</taxon>
        <taxon>Sar</taxon>
        <taxon>Alveolata</taxon>
        <taxon>Ciliophora</taxon>
        <taxon>Intramacronucleata</taxon>
        <taxon>Oligohymenophorea</taxon>
        <taxon>Peniculida</taxon>
        <taxon>Parameciidae</taxon>
        <taxon>Paramecium</taxon>
    </lineage>
</organism>
<name>A0A8S1WP48_9CILI</name>
<feature type="chain" id="PRO_5035794501" description="Transmembrane protein" evidence="1">
    <location>
        <begin position="21"/>
        <end position="111"/>
    </location>
</feature>
<sequence length="111" mass="13721">MFKLIFILCIILSFQKRIYYNRYEEDPINSYEKCQRMFCQDYADSCFSDQLCMYTQHNCFSKYYSKDSQNYKNDYYECIKSNIKAKVYINCMEIYCQQDLLFIYSRINKKN</sequence>